<keyword evidence="6" id="KW-1185">Reference proteome</keyword>
<comment type="subcellular location">
    <subcellularLocation>
        <location evidence="3">Cytoplasm</location>
    </subcellularLocation>
</comment>
<dbReference type="Proteomes" id="UP000265341">
    <property type="component" value="Unassembled WGS sequence"/>
</dbReference>
<comment type="function">
    <text evidence="3">Required for maturation of 30S ribosomal subunits.</text>
</comment>
<dbReference type="GO" id="GO:0005829">
    <property type="term" value="C:cytosol"/>
    <property type="evidence" value="ECO:0007669"/>
    <property type="project" value="TreeGrafter"/>
</dbReference>
<dbReference type="Gene3D" id="3.30.300.70">
    <property type="entry name" value="RimP-like superfamily, N-terminal"/>
    <property type="match status" value="1"/>
</dbReference>
<dbReference type="NCBIfam" id="NF011239">
    <property type="entry name" value="PRK14645.1"/>
    <property type="match status" value="1"/>
</dbReference>
<dbReference type="CDD" id="cd01734">
    <property type="entry name" value="YlxS_C"/>
    <property type="match status" value="1"/>
</dbReference>
<evidence type="ECO:0000256" key="1">
    <source>
        <dbReference type="ARBA" id="ARBA00022490"/>
    </source>
</evidence>
<comment type="caution">
    <text evidence="5">The sequence shown here is derived from an EMBL/GenBank/DDBJ whole genome shotgun (WGS) entry which is preliminary data.</text>
</comment>
<dbReference type="SUPFAM" id="SSF75420">
    <property type="entry name" value="YhbC-like, N-terminal domain"/>
    <property type="match status" value="1"/>
</dbReference>
<organism evidence="5 6">
    <name type="scientific">Calidithermus roseus</name>
    <dbReference type="NCBI Taxonomy" id="1644118"/>
    <lineage>
        <taxon>Bacteria</taxon>
        <taxon>Thermotogati</taxon>
        <taxon>Deinococcota</taxon>
        <taxon>Deinococci</taxon>
        <taxon>Thermales</taxon>
        <taxon>Thermaceae</taxon>
        <taxon>Calidithermus</taxon>
    </lineage>
</organism>
<feature type="domain" description="Ribosome maturation factor RimP N-terminal" evidence="4">
    <location>
        <begin position="7"/>
        <end position="78"/>
    </location>
</feature>
<reference evidence="5 6" key="1">
    <citation type="submission" date="2018-08" db="EMBL/GenBank/DDBJ databases">
        <title>Meiothermus roseus NBRC 110900 genome sequencing project.</title>
        <authorList>
            <person name="Da Costa M.S."/>
            <person name="Albuquerque L."/>
            <person name="Raposo P."/>
            <person name="Froufe H.J.C."/>
            <person name="Barroso C.S."/>
            <person name="Egas C."/>
        </authorList>
    </citation>
    <scope>NUCLEOTIDE SEQUENCE [LARGE SCALE GENOMIC DNA]</scope>
    <source>
        <strain evidence="5 6">NBRC 110900</strain>
    </source>
</reference>
<protein>
    <recommendedName>
        <fullName evidence="3">Ribosome maturation factor RimP</fullName>
    </recommendedName>
</protein>
<dbReference type="EMBL" id="QWLA01000021">
    <property type="protein sequence ID" value="RIH87270.1"/>
    <property type="molecule type" value="Genomic_DNA"/>
</dbReference>
<comment type="similarity">
    <text evidence="3">Belongs to the RimP family.</text>
</comment>
<sequence>MDWQQLAQEVLERLGYDVLEANLKSAGRSRVLLVRLERKDEHPVSVADLERASHVLSDELDRRDLIEGAYRLEVESPGPERPLLTARHFERFMGLKVKVKSEQGNFTARIQGVQPGRVDFVLESGETRSLELGSFKANLAEWPDTPR</sequence>
<evidence type="ECO:0000259" key="4">
    <source>
        <dbReference type="Pfam" id="PF02576"/>
    </source>
</evidence>
<dbReference type="HAMAP" id="MF_01077">
    <property type="entry name" value="RimP"/>
    <property type="match status" value="1"/>
</dbReference>
<evidence type="ECO:0000256" key="3">
    <source>
        <dbReference type="HAMAP-Rule" id="MF_01077"/>
    </source>
</evidence>
<evidence type="ECO:0000313" key="6">
    <source>
        <dbReference type="Proteomes" id="UP000265341"/>
    </source>
</evidence>
<evidence type="ECO:0000256" key="2">
    <source>
        <dbReference type="ARBA" id="ARBA00022517"/>
    </source>
</evidence>
<dbReference type="Pfam" id="PF02576">
    <property type="entry name" value="RimP_N"/>
    <property type="match status" value="1"/>
</dbReference>
<keyword evidence="2 3" id="KW-0690">Ribosome biogenesis</keyword>
<dbReference type="GO" id="GO:0000028">
    <property type="term" value="P:ribosomal small subunit assembly"/>
    <property type="evidence" value="ECO:0007669"/>
    <property type="project" value="TreeGrafter"/>
</dbReference>
<gene>
    <name evidence="3 5" type="primary">rimP</name>
    <name evidence="5" type="ORF">Mrose_01409</name>
</gene>
<dbReference type="PANTHER" id="PTHR33867:SF1">
    <property type="entry name" value="RIBOSOME MATURATION FACTOR RIMP"/>
    <property type="match status" value="1"/>
</dbReference>
<evidence type="ECO:0000313" key="5">
    <source>
        <dbReference type="EMBL" id="RIH87270.1"/>
    </source>
</evidence>
<dbReference type="AlphaFoldDB" id="A0A399EUP8"/>
<dbReference type="PANTHER" id="PTHR33867">
    <property type="entry name" value="RIBOSOME MATURATION FACTOR RIMP"/>
    <property type="match status" value="1"/>
</dbReference>
<name>A0A399EUP8_9DEIN</name>
<dbReference type="InterPro" id="IPR028989">
    <property type="entry name" value="RimP_N"/>
</dbReference>
<dbReference type="InterPro" id="IPR003728">
    <property type="entry name" value="Ribosome_maturation_RimP"/>
</dbReference>
<keyword evidence="1 3" id="KW-0963">Cytoplasm</keyword>
<dbReference type="OrthoDB" id="9805006at2"/>
<dbReference type="GO" id="GO:0006412">
    <property type="term" value="P:translation"/>
    <property type="evidence" value="ECO:0007669"/>
    <property type="project" value="TreeGrafter"/>
</dbReference>
<dbReference type="InterPro" id="IPR035956">
    <property type="entry name" value="RimP_N_sf"/>
</dbReference>
<proteinExistence type="inferred from homology"/>
<accession>A0A399EUP8</accession>
<dbReference type="InterPro" id="IPR028998">
    <property type="entry name" value="RimP_C"/>
</dbReference>
<dbReference type="RefSeq" id="WP_119276859.1">
    <property type="nucleotide sequence ID" value="NZ_QWLA01000021.1"/>
</dbReference>